<proteinExistence type="predicted"/>
<organism evidence="1">
    <name type="scientific">marine sediment metagenome</name>
    <dbReference type="NCBI Taxonomy" id="412755"/>
    <lineage>
        <taxon>unclassified sequences</taxon>
        <taxon>metagenomes</taxon>
        <taxon>ecological metagenomes</taxon>
    </lineage>
</organism>
<accession>X0UG16</accession>
<evidence type="ECO:0000313" key="1">
    <source>
        <dbReference type="EMBL" id="GAG04694.1"/>
    </source>
</evidence>
<reference evidence="1" key="1">
    <citation type="journal article" date="2014" name="Front. Microbiol.">
        <title>High frequency of phylogenetically diverse reductive dehalogenase-homologous genes in deep subseafloor sedimentary metagenomes.</title>
        <authorList>
            <person name="Kawai M."/>
            <person name="Futagami T."/>
            <person name="Toyoda A."/>
            <person name="Takaki Y."/>
            <person name="Nishi S."/>
            <person name="Hori S."/>
            <person name="Arai W."/>
            <person name="Tsubouchi T."/>
            <person name="Morono Y."/>
            <person name="Uchiyama I."/>
            <person name="Ito T."/>
            <person name="Fujiyama A."/>
            <person name="Inagaki F."/>
            <person name="Takami H."/>
        </authorList>
    </citation>
    <scope>NUCLEOTIDE SEQUENCE</scope>
    <source>
        <strain evidence="1">Expedition CK06-06</strain>
    </source>
</reference>
<comment type="caution">
    <text evidence="1">The sequence shown here is derived from an EMBL/GenBank/DDBJ whole genome shotgun (WGS) entry which is preliminary data.</text>
</comment>
<gene>
    <name evidence="1" type="ORF">S01H1_42186</name>
</gene>
<name>X0UG16_9ZZZZ</name>
<dbReference type="AlphaFoldDB" id="X0UG16"/>
<dbReference type="EMBL" id="BARS01026803">
    <property type="protein sequence ID" value="GAG04694.1"/>
    <property type="molecule type" value="Genomic_DNA"/>
</dbReference>
<dbReference type="InterPro" id="IPR021341">
    <property type="entry name" value="DUF2958"/>
</dbReference>
<dbReference type="Pfam" id="PF11171">
    <property type="entry name" value="DUF2958"/>
    <property type="match status" value="1"/>
</dbReference>
<evidence type="ECO:0008006" key="2">
    <source>
        <dbReference type="Google" id="ProtNLM"/>
    </source>
</evidence>
<sequence length="119" mass="12713">MLKQLKSGALAWRKGSACMIPAATVKLLQAEAAAQDKKDGSGSGIAHLKLFNPVGAGTWKVSEIREVEPGTWHLFGYAEIHPGCGEFGTTSLNELGAAKLQMGLAIERDCYFTPQPIQV</sequence>
<protein>
    <recommendedName>
        <fullName evidence="2">DUF2958 domain-containing protein</fullName>
    </recommendedName>
</protein>